<name>A0A6D2ITH2_9BRAS</name>
<keyword evidence="3" id="KW-1185">Reference proteome</keyword>
<evidence type="ECO:0000313" key="2">
    <source>
        <dbReference type="EMBL" id="CAA7029926.1"/>
    </source>
</evidence>
<reference evidence="2 3" key="1">
    <citation type="submission" date="2020-01" db="EMBL/GenBank/DDBJ databases">
        <authorList>
            <person name="Mishra B."/>
        </authorList>
    </citation>
    <scope>NUCLEOTIDE SEQUENCE [LARGE SCALE GENOMIC DNA]</scope>
</reference>
<proteinExistence type="predicted"/>
<dbReference type="AlphaFoldDB" id="A0A6D2ITH2"/>
<dbReference type="EMBL" id="CACVBM020000281">
    <property type="protein sequence ID" value="CAA7017057.1"/>
    <property type="molecule type" value="Genomic_DNA"/>
</dbReference>
<evidence type="ECO:0000313" key="1">
    <source>
        <dbReference type="EMBL" id="CAA7017057.1"/>
    </source>
</evidence>
<gene>
    <name evidence="2" type="ORF">MERR_LOCUS17161</name>
    <name evidence="1" type="ORF">MERR_LOCUS4292</name>
</gene>
<dbReference type="EMBL" id="CACVBM020001087">
    <property type="protein sequence ID" value="CAA7029926.1"/>
    <property type="molecule type" value="Genomic_DNA"/>
</dbReference>
<sequence>MFSTHHRRQRQQTELPSPSPFCLPPLKYTLVSSIHQSIFIHVSFPLFPLYSLRFFLLNLSAAVIAAVHGCRCGIVRPYSLPLTAGLRCRIYFPGQI</sequence>
<protein>
    <submittedName>
        <fullName evidence="2">Uncharacterized protein</fullName>
    </submittedName>
</protein>
<dbReference type="Proteomes" id="UP000467841">
    <property type="component" value="Unassembled WGS sequence"/>
</dbReference>
<organism evidence="2 3">
    <name type="scientific">Microthlaspi erraticum</name>
    <dbReference type="NCBI Taxonomy" id="1685480"/>
    <lineage>
        <taxon>Eukaryota</taxon>
        <taxon>Viridiplantae</taxon>
        <taxon>Streptophyta</taxon>
        <taxon>Embryophyta</taxon>
        <taxon>Tracheophyta</taxon>
        <taxon>Spermatophyta</taxon>
        <taxon>Magnoliopsida</taxon>
        <taxon>eudicotyledons</taxon>
        <taxon>Gunneridae</taxon>
        <taxon>Pentapetalae</taxon>
        <taxon>rosids</taxon>
        <taxon>malvids</taxon>
        <taxon>Brassicales</taxon>
        <taxon>Brassicaceae</taxon>
        <taxon>Coluteocarpeae</taxon>
        <taxon>Microthlaspi</taxon>
    </lineage>
</organism>
<evidence type="ECO:0000313" key="3">
    <source>
        <dbReference type="Proteomes" id="UP000467841"/>
    </source>
</evidence>
<accession>A0A6D2ITH2</accession>